<name>A0A1U8PQV0_GOSHI</name>
<dbReference type="Pfam" id="PF00544">
    <property type="entry name" value="Pectate_lyase_4"/>
    <property type="match status" value="1"/>
</dbReference>
<evidence type="ECO:0000256" key="8">
    <source>
        <dbReference type="ARBA" id="ARBA00023180"/>
    </source>
</evidence>
<dbReference type="GO" id="GO:0046872">
    <property type="term" value="F:metal ion binding"/>
    <property type="evidence" value="ECO:0007669"/>
    <property type="project" value="UniProtKB-KW"/>
</dbReference>
<dbReference type="PANTHER" id="PTHR31683">
    <property type="entry name" value="PECTATE LYASE 18-RELATED"/>
    <property type="match status" value="1"/>
</dbReference>
<evidence type="ECO:0000256" key="3">
    <source>
        <dbReference type="ARBA" id="ARBA00010980"/>
    </source>
</evidence>
<dbReference type="InterPro" id="IPR045032">
    <property type="entry name" value="PEL"/>
</dbReference>
<dbReference type="InterPro" id="IPR007524">
    <property type="entry name" value="Pec_lyase_N"/>
</dbReference>
<dbReference type="InterPro" id="IPR012334">
    <property type="entry name" value="Pectin_lyas_fold"/>
</dbReference>
<evidence type="ECO:0000313" key="13">
    <source>
        <dbReference type="RefSeq" id="XP_016753526.2"/>
    </source>
</evidence>
<evidence type="ECO:0000256" key="6">
    <source>
        <dbReference type="ARBA" id="ARBA00022729"/>
    </source>
</evidence>
<dbReference type="InterPro" id="IPR002022">
    <property type="entry name" value="Pec_lyase"/>
</dbReference>
<dbReference type="InterPro" id="IPR011050">
    <property type="entry name" value="Pectin_lyase_fold/virulence"/>
</dbReference>
<dbReference type="KEGG" id="ghi:107961874"/>
<dbReference type="PaxDb" id="3635-A0A1U8PQV0"/>
<dbReference type="SUPFAM" id="SSF51126">
    <property type="entry name" value="Pectin lyase-like"/>
    <property type="match status" value="1"/>
</dbReference>
<dbReference type="SMART" id="SM00656">
    <property type="entry name" value="Amb_all"/>
    <property type="match status" value="1"/>
</dbReference>
<proteinExistence type="inferred from homology"/>
<evidence type="ECO:0000313" key="12">
    <source>
        <dbReference type="Proteomes" id="UP000818029"/>
    </source>
</evidence>
<feature type="signal peptide" evidence="10">
    <location>
        <begin position="1"/>
        <end position="19"/>
    </location>
</feature>
<comment type="catalytic activity">
    <reaction evidence="1 10">
        <text>Eliminative cleavage of (1-&gt;4)-alpha-D-galacturonan to give oligosaccharides with 4-deoxy-alpha-D-galact-4-enuronosyl groups at their non-reducing ends.</text>
        <dbReference type="EC" id="4.2.2.2"/>
    </reaction>
</comment>
<keyword evidence="8" id="KW-0325">Glycoprotein</keyword>
<dbReference type="Proteomes" id="UP000818029">
    <property type="component" value="Chromosome D11"/>
</dbReference>
<reference evidence="12" key="1">
    <citation type="journal article" date="2020" name="Nat. Genet.">
        <title>Genomic diversifications of five Gossypium allopolyploid species and their impact on cotton improvement.</title>
        <authorList>
            <person name="Chen Z.J."/>
            <person name="Sreedasyam A."/>
            <person name="Ando A."/>
            <person name="Song Q."/>
            <person name="De Santiago L.M."/>
            <person name="Hulse-Kemp A.M."/>
            <person name="Ding M."/>
            <person name="Ye W."/>
            <person name="Kirkbride R.C."/>
            <person name="Jenkins J."/>
            <person name="Plott C."/>
            <person name="Lovell J."/>
            <person name="Lin Y.M."/>
            <person name="Vaughn R."/>
            <person name="Liu B."/>
            <person name="Simpson S."/>
            <person name="Scheffler B.E."/>
            <person name="Wen L."/>
            <person name="Saski C.A."/>
            <person name="Grover C.E."/>
            <person name="Hu G."/>
            <person name="Conover J.L."/>
            <person name="Carlson J.W."/>
            <person name="Shu S."/>
            <person name="Boston L.B."/>
            <person name="Williams M."/>
            <person name="Peterson D.G."/>
            <person name="McGee K."/>
            <person name="Jones D.C."/>
            <person name="Wendel J.F."/>
            <person name="Stelly D.M."/>
            <person name="Grimwood J."/>
            <person name="Schmutz J."/>
        </authorList>
    </citation>
    <scope>NUCLEOTIDE SEQUENCE [LARGE SCALE GENOMIC DNA]</scope>
    <source>
        <strain evidence="12">cv. TM-1</strain>
    </source>
</reference>
<dbReference type="GeneID" id="107961874"/>
<dbReference type="InterPro" id="IPR018082">
    <property type="entry name" value="AmbAllergen"/>
</dbReference>
<dbReference type="GO" id="GO:0045490">
    <property type="term" value="P:pectin catabolic process"/>
    <property type="evidence" value="ECO:0007669"/>
    <property type="project" value="UniProtKB-UniPathway"/>
</dbReference>
<evidence type="ECO:0000259" key="11">
    <source>
        <dbReference type="SMART" id="SM00656"/>
    </source>
</evidence>
<evidence type="ECO:0000256" key="2">
    <source>
        <dbReference type="ARBA" id="ARBA00005220"/>
    </source>
</evidence>
<dbReference type="RefSeq" id="XP_016753526.2">
    <property type="nucleotide sequence ID" value="XM_016898037.2"/>
</dbReference>
<evidence type="ECO:0000256" key="10">
    <source>
        <dbReference type="RuleBase" id="RU361123"/>
    </source>
</evidence>
<dbReference type="AlphaFoldDB" id="A0A1U8PQV0"/>
<organism evidence="12 13">
    <name type="scientific">Gossypium hirsutum</name>
    <name type="common">Upland cotton</name>
    <name type="synonym">Gossypium mexicanum</name>
    <dbReference type="NCBI Taxonomy" id="3635"/>
    <lineage>
        <taxon>Eukaryota</taxon>
        <taxon>Viridiplantae</taxon>
        <taxon>Streptophyta</taxon>
        <taxon>Embryophyta</taxon>
        <taxon>Tracheophyta</taxon>
        <taxon>Spermatophyta</taxon>
        <taxon>Magnoliopsida</taxon>
        <taxon>eudicotyledons</taxon>
        <taxon>Gunneridae</taxon>
        <taxon>Pentapetalae</taxon>
        <taxon>rosids</taxon>
        <taxon>malvids</taxon>
        <taxon>Malvales</taxon>
        <taxon>Malvaceae</taxon>
        <taxon>Malvoideae</taxon>
        <taxon>Gossypium</taxon>
    </lineage>
</organism>
<evidence type="ECO:0000256" key="7">
    <source>
        <dbReference type="ARBA" id="ARBA00022837"/>
    </source>
</evidence>
<protein>
    <recommendedName>
        <fullName evidence="4 10">Pectate lyase</fullName>
        <ecNumber evidence="4 10">4.2.2.2</ecNumber>
    </recommendedName>
</protein>
<dbReference type="Pfam" id="PF04431">
    <property type="entry name" value="Pec_lyase_N"/>
    <property type="match status" value="1"/>
</dbReference>
<evidence type="ECO:0000256" key="5">
    <source>
        <dbReference type="ARBA" id="ARBA00022723"/>
    </source>
</evidence>
<gene>
    <name evidence="13" type="primary">LOC107961874</name>
</gene>
<keyword evidence="7 10" id="KW-0106">Calcium</keyword>
<evidence type="ECO:0000256" key="9">
    <source>
        <dbReference type="ARBA" id="ARBA00023239"/>
    </source>
</evidence>
<evidence type="ECO:0000256" key="1">
    <source>
        <dbReference type="ARBA" id="ARBA00000695"/>
    </source>
</evidence>
<keyword evidence="6 10" id="KW-0732">Signal</keyword>
<dbReference type="Gene3D" id="2.160.20.10">
    <property type="entry name" value="Single-stranded right-handed beta-helix, Pectin lyase-like"/>
    <property type="match status" value="1"/>
</dbReference>
<dbReference type="EC" id="4.2.2.2" evidence="4 10"/>
<dbReference type="PRINTS" id="PR00807">
    <property type="entry name" value="AMBALLERGEN"/>
</dbReference>
<accession>A0A1U8PQV0</accession>
<dbReference type="GO" id="GO:0030570">
    <property type="term" value="F:pectate lyase activity"/>
    <property type="evidence" value="ECO:0000318"/>
    <property type="project" value="GO_Central"/>
</dbReference>
<keyword evidence="5 10" id="KW-0479">Metal-binding</keyword>
<dbReference type="UniPathway" id="UPA00545">
    <property type="reaction ID" value="UER00824"/>
</dbReference>
<sequence length="439" mass="48916">MAAHSYSLFLLISLSFVVQIPTPQAHIAEYDDYWKARKLEAIENLNKAYHPNPEEVVHHYNDQFAKTMIKLNSTRRVLKGTKENGPCEITNPVDSCWRCDPNWEKNRKRLADCAPGFARGTTGGKEGEFYVVTDPSDDILNPKPGTLRHAVIQRRPLWITFKGSMIITLEQELIITSNKTIDARGANVQIAKGAGITVQFVKNVIIHGLHIHHIITGTGGTIRDAEDHFGLRTASDGDGISLFGATNIWLDHLSVTNCSDGLIDVIQGSTAVTISNCHFTDHNEVLLFGASDSYTEDQKMQITVALNHFGKGLVERMPRCRHGFIHVVNNDYTHWLMYAIGGSRNPTIISQGNRYTASSTFASREVTKRVFAPPEVWKKWNWISEGDHFENGAFFVSSGDPKASKKYGTNKMMPFNPGEMAPKLTKYAGTLNCKPGKPC</sequence>
<dbReference type="PANTHER" id="PTHR31683:SF208">
    <property type="entry name" value="PECTATE LYASE"/>
    <property type="match status" value="1"/>
</dbReference>
<dbReference type="STRING" id="3635.A0A1U8PQV0"/>
<keyword evidence="9 10" id="KW-0456">Lyase</keyword>
<comment type="similarity">
    <text evidence="3 10">Belongs to the polysaccharide lyase 1 family.</text>
</comment>
<reference evidence="13" key="2">
    <citation type="submission" date="2025-08" db="UniProtKB">
        <authorList>
            <consortium name="RefSeq"/>
        </authorList>
    </citation>
    <scope>IDENTIFICATION</scope>
</reference>
<keyword evidence="12" id="KW-1185">Reference proteome</keyword>
<evidence type="ECO:0000256" key="4">
    <source>
        <dbReference type="ARBA" id="ARBA00012272"/>
    </source>
</evidence>
<feature type="chain" id="PRO_5044998492" description="Pectate lyase" evidence="10">
    <location>
        <begin position="20"/>
        <end position="439"/>
    </location>
</feature>
<comment type="pathway">
    <text evidence="2 10">Glycan metabolism; pectin degradation; 2-dehydro-3-deoxy-D-gluconate from pectin: step 2/5.</text>
</comment>
<comment type="cofactor">
    <cofactor evidence="10">
        <name>Ca(2+)</name>
        <dbReference type="ChEBI" id="CHEBI:29108"/>
    </cofactor>
    <text evidence="10">Binds 1 Ca(2+) ion. Required for its activity.</text>
</comment>
<feature type="domain" description="Pectate lyase" evidence="11">
    <location>
        <begin position="164"/>
        <end position="361"/>
    </location>
</feature>